<dbReference type="OrthoDB" id="4419620at2"/>
<gene>
    <name evidence="1" type="ORF">D3273_14850</name>
</gene>
<sequence>MPRAVLPEEAVGRMITGKQIREARALMGLQRSKFAEKAGVPHAILKLAEMTDGECPVQLDRVRQIRRAIEAAGFELFGEGSEAGVRRRAAPTE</sequence>
<accession>A0A4Q2U4K3</accession>
<dbReference type="Proteomes" id="UP000290759">
    <property type="component" value="Unassembled WGS sequence"/>
</dbReference>
<proteinExistence type="predicted"/>
<dbReference type="EMBL" id="QYBB01000016">
    <property type="protein sequence ID" value="RYC31170.1"/>
    <property type="molecule type" value="Genomic_DNA"/>
</dbReference>
<comment type="caution">
    <text evidence="1">The sequence shown here is derived from an EMBL/GenBank/DDBJ whole genome shotgun (WGS) entry which is preliminary data.</text>
</comment>
<dbReference type="InterPro" id="IPR010982">
    <property type="entry name" value="Lambda_DNA-bd_dom_sf"/>
</dbReference>
<dbReference type="AlphaFoldDB" id="A0A4Q2U4K3"/>
<name>A0A4Q2U4K3_9HYPH</name>
<dbReference type="SUPFAM" id="SSF47413">
    <property type="entry name" value="lambda repressor-like DNA-binding domains"/>
    <property type="match status" value="1"/>
</dbReference>
<reference evidence="1 2" key="1">
    <citation type="submission" date="2018-12" db="EMBL/GenBank/DDBJ databases">
        <authorList>
            <person name="Grouzdev D.S."/>
            <person name="Krutkina M.S."/>
        </authorList>
    </citation>
    <scope>NUCLEOTIDE SEQUENCE [LARGE SCALE GENOMIC DNA]</scope>
    <source>
        <strain evidence="1 2">RmlP026</strain>
    </source>
</reference>
<dbReference type="Gene3D" id="1.10.260.40">
    <property type="entry name" value="lambda repressor-like DNA-binding domains"/>
    <property type="match status" value="1"/>
</dbReference>
<dbReference type="GO" id="GO:0003677">
    <property type="term" value="F:DNA binding"/>
    <property type="evidence" value="ECO:0007669"/>
    <property type="project" value="InterPro"/>
</dbReference>
<protein>
    <submittedName>
        <fullName evidence="1">Transcriptional regulator</fullName>
    </submittedName>
</protein>
<organism evidence="1 2">
    <name type="scientific">Lichenibacterium minor</name>
    <dbReference type="NCBI Taxonomy" id="2316528"/>
    <lineage>
        <taxon>Bacteria</taxon>
        <taxon>Pseudomonadati</taxon>
        <taxon>Pseudomonadota</taxon>
        <taxon>Alphaproteobacteria</taxon>
        <taxon>Hyphomicrobiales</taxon>
        <taxon>Lichenihabitantaceae</taxon>
        <taxon>Lichenibacterium</taxon>
    </lineage>
</organism>
<dbReference type="RefSeq" id="WP_129227672.1">
    <property type="nucleotide sequence ID" value="NZ_QYBB01000016.1"/>
</dbReference>
<reference evidence="1 2" key="2">
    <citation type="submission" date="2019-02" db="EMBL/GenBank/DDBJ databases">
        <title>'Lichenibacterium ramalinii' gen. nov. sp. nov., 'Lichenibacterium minor' gen. nov. sp. nov.</title>
        <authorList>
            <person name="Pankratov T."/>
        </authorList>
    </citation>
    <scope>NUCLEOTIDE SEQUENCE [LARGE SCALE GENOMIC DNA]</scope>
    <source>
        <strain evidence="1 2">RmlP026</strain>
    </source>
</reference>
<keyword evidence="2" id="KW-1185">Reference proteome</keyword>
<evidence type="ECO:0000313" key="1">
    <source>
        <dbReference type="EMBL" id="RYC31170.1"/>
    </source>
</evidence>
<evidence type="ECO:0000313" key="2">
    <source>
        <dbReference type="Proteomes" id="UP000290759"/>
    </source>
</evidence>